<feature type="transmembrane region" description="Helical" evidence="5">
    <location>
        <begin position="294"/>
        <end position="320"/>
    </location>
</feature>
<dbReference type="GO" id="GO:0016020">
    <property type="term" value="C:membrane"/>
    <property type="evidence" value="ECO:0007669"/>
    <property type="project" value="UniProtKB-SubCell"/>
</dbReference>
<evidence type="ECO:0000256" key="5">
    <source>
        <dbReference type="SAM" id="Phobius"/>
    </source>
</evidence>
<dbReference type="EMBL" id="JACVVK020000317">
    <property type="protein sequence ID" value="KAK7478752.1"/>
    <property type="molecule type" value="Genomic_DNA"/>
</dbReference>
<reference evidence="7 8" key="1">
    <citation type="journal article" date="2023" name="Sci. Data">
        <title>Genome assembly of the Korean intertidal mud-creeper Batillaria attramentaria.</title>
        <authorList>
            <person name="Patra A.K."/>
            <person name="Ho P.T."/>
            <person name="Jun S."/>
            <person name="Lee S.J."/>
            <person name="Kim Y."/>
            <person name="Won Y.J."/>
        </authorList>
    </citation>
    <scope>NUCLEOTIDE SEQUENCE [LARGE SCALE GENOMIC DNA]</scope>
    <source>
        <strain evidence="7">Wonlab-2016</strain>
    </source>
</reference>
<gene>
    <name evidence="7" type="ORF">BaRGS_00029963</name>
</gene>
<dbReference type="PANTHER" id="PTHR46641:SF25">
    <property type="entry name" value="CNMAMIDE RECEPTOR-RELATED"/>
    <property type="match status" value="1"/>
</dbReference>
<evidence type="ECO:0000256" key="4">
    <source>
        <dbReference type="ARBA" id="ARBA00023136"/>
    </source>
</evidence>
<keyword evidence="4 5" id="KW-0472">Membrane</keyword>
<keyword evidence="2 5" id="KW-0812">Transmembrane</keyword>
<organism evidence="7 8">
    <name type="scientific">Batillaria attramentaria</name>
    <dbReference type="NCBI Taxonomy" id="370345"/>
    <lineage>
        <taxon>Eukaryota</taxon>
        <taxon>Metazoa</taxon>
        <taxon>Spiralia</taxon>
        <taxon>Lophotrochozoa</taxon>
        <taxon>Mollusca</taxon>
        <taxon>Gastropoda</taxon>
        <taxon>Caenogastropoda</taxon>
        <taxon>Sorbeoconcha</taxon>
        <taxon>Cerithioidea</taxon>
        <taxon>Batillariidae</taxon>
        <taxon>Batillaria</taxon>
    </lineage>
</organism>
<evidence type="ECO:0000259" key="6">
    <source>
        <dbReference type="PROSITE" id="PS50262"/>
    </source>
</evidence>
<dbReference type="PRINTS" id="PR00237">
    <property type="entry name" value="GPCRRHODOPSN"/>
</dbReference>
<proteinExistence type="predicted"/>
<dbReference type="CDD" id="cd14978">
    <property type="entry name" value="7tmA_FMRFamide_R-like"/>
    <property type="match status" value="1"/>
</dbReference>
<accession>A0ABD0JUW3</accession>
<dbReference type="InterPro" id="IPR000276">
    <property type="entry name" value="GPCR_Rhodpsn"/>
</dbReference>
<keyword evidence="3 5" id="KW-1133">Transmembrane helix</keyword>
<feature type="transmembrane region" description="Helical" evidence="5">
    <location>
        <begin position="107"/>
        <end position="128"/>
    </location>
</feature>
<comment type="caution">
    <text evidence="7">The sequence shown here is derived from an EMBL/GenBank/DDBJ whole genome shotgun (WGS) entry which is preliminary data.</text>
</comment>
<dbReference type="AlphaFoldDB" id="A0ABD0JUW3"/>
<keyword evidence="8" id="KW-1185">Reference proteome</keyword>
<dbReference type="InterPro" id="IPR052954">
    <property type="entry name" value="GPCR-Ligand_Int"/>
</dbReference>
<protein>
    <recommendedName>
        <fullName evidence="6">G-protein coupled receptors family 1 profile domain-containing protein</fullName>
    </recommendedName>
</protein>
<feature type="transmembrane region" description="Helical" evidence="5">
    <location>
        <begin position="233"/>
        <end position="261"/>
    </location>
</feature>
<dbReference type="SUPFAM" id="SSF81321">
    <property type="entry name" value="Family A G protein-coupled receptor-like"/>
    <property type="match status" value="1"/>
</dbReference>
<dbReference type="Gene3D" id="1.20.1070.10">
    <property type="entry name" value="Rhodopsin 7-helix transmembrane proteins"/>
    <property type="match status" value="1"/>
</dbReference>
<evidence type="ECO:0000313" key="8">
    <source>
        <dbReference type="Proteomes" id="UP001519460"/>
    </source>
</evidence>
<feature type="domain" description="G-protein coupled receptors family 1 profile" evidence="6">
    <location>
        <begin position="87"/>
        <end position="351"/>
    </location>
</feature>
<evidence type="ECO:0000256" key="3">
    <source>
        <dbReference type="ARBA" id="ARBA00022989"/>
    </source>
</evidence>
<dbReference type="PROSITE" id="PS50262">
    <property type="entry name" value="G_PROTEIN_RECEP_F1_2"/>
    <property type="match status" value="1"/>
</dbReference>
<evidence type="ECO:0000313" key="7">
    <source>
        <dbReference type="EMBL" id="KAK7478752.1"/>
    </source>
</evidence>
<dbReference type="PANTHER" id="PTHR46641">
    <property type="entry name" value="FMRFAMIDE RECEPTOR-RELATED"/>
    <property type="match status" value="1"/>
</dbReference>
<evidence type="ECO:0000256" key="2">
    <source>
        <dbReference type="ARBA" id="ARBA00022692"/>
    </source>
</evidence>
<comment type="subcellular location">
    <subcellularLocation>
        <location evidence="1">Membrane</location>
    </subcellularLocation>
</comment>
<sequence>MAADSSISSDLAVRTTSEFTPSLQTWSEESAASLYSLTLTSSALKPDPPWFETTIIPNDSTTTTWTDAANLSWKIGSPIILTVGTIGNTMSILVLRRMAAEASTFLLLLTALAVADLGLLYVGLLPYWVSLQFGFSLLNYSEAFCKLLTWFCYSLGLMSAWFLVAITVHRVVVVIWPHRARATCTRIRIHVTITTLTFVCFTATSPLVYGITLSTDKTVCTFSPDFMDNFLHIWVWYDFLLASGIPLFLIVVSNVILTWTASRSVRRARKMLTANQGQGQQAAAREKKISSMTLTLIVVSAFFAVLTAPICVVFLIQLYWGEAVLTDHLLFAQSIANQLWYINSSINFFLYILTGSRFRAEMKRLFGKESWSSSSSH</sequence>
<name>A0ABD0JUW3_9CAEN</name>
<feature type="transmembrane region" description="Helical" evidence="5">
    <location>
        <begin position="189"/>
        <end position="213"/>
    </location>
</feature>
<dbReference type="Pfam" id="PF00001">
    <property type="entry name" value="7tm_1"/>
    <property type="match status" value="1"/>
</dbReference>
<dbReference type="Proteomes" id="UP001519460">
    <property type="component" value="Unassembled WGS sequence"/>
</dbReference>
<feature type="transmembrane region" description="Helical" evidence="5">
    <location>
        <begin position="340"/>
        <end position="358"/>
    </location>
</feature>
<dbReference type="InterPro" id="IPR017452">
    <property type="entry name" value="GPCR_Rhodpsn_7TM"/>
</dbReference>
<feature type="transmembrane region" description="Helical" evidence="5">
    <location>
        <begin position="148"/>
        <end position="168"/>
    </location>
</feature>
<evidence type="ECO:0000256" key="1">
    <source>
        <dbReference type="ARBA" id="ARBA00004370"/>
    </source>
</evidence>